<proteinExistence type="predicted"/>
<accession>A0A4R9CLN2</accession>
<reference evidence="1 2" key="1">
    <citation type="journal article" date="2018" name="Int. J. Food Microbiol.">
        <title>Growth of Carnobacterium spp. isolated from chilled vacuum-packaged meat under relevant acidic conditions.</title>
        <authorList>
            <person name="Zhang P."/>
            <person name="Badoni M."/>
            <person name="Ganzle M."/>
            <person name="Yang X."/>
        </authorList>
    </citation>
    <scope>NUCLEOTIDE SEQUENCE [LARGE SCALE GENOMIC DNA]</scope>
    <source>
        <strain evidence="1 2">B2</strain>
    </source>
</reference>
<dbReference type="EMBL" id="NRPP01000018">
    <property type="protein sequence ID" value="TFJ23584.1"/>
    <property type="molecule type" value="Genomic_DNA"/>
</dbReference>
<comment type="caution">
    <text evidence="1">The sequence shown here is derived from an EMBL/GenBank/DDBJ whole genome shotgun (WGS) entry which is preliminary data.</text>
</comment>
<gene>
    <name evidence="1" type="ORF">CKN69_11795</name>
</gene>
<dbReference type="AlphaFoldDB" id="A0A4R9CLN2"/>
<evidence type="ECO:0000313" key="2">
    <source>
        <dbReference type="Proteomes" id="UP000297938"/>
    </source>
</evidence>
<evidence type="ECO:0000313" key="1">
    <source>
        <dbReference type="EMBL" id="TFJ23584.1"/>
    </source>
</evidence>
<dbReference type="RefSeq" id="WP_135022495.1">
    <property type="nucleotide sequence ID" value="NZ_CBCPKG010000001.1"/>
</dbReference>
<dbReference type="Proteomes" id="UP000297938">
    <property type="component" value="Unassembled WGS sequence"/>
</dbReference>
<name>A0A4R9CLN2_CARDV</name>
<sequence>MISQNEARAIASDYLIINACKLVRVVLHDDHYAVIGEDQNGRTQLLKVASNGELYKRKSVLEQWQIAYD</sequence>
<organism evidence="1 2">
    <name type="scientific">Carnobacterium divergens</name>
    <name type="common">Lactobacillus divergens</name>
    <dbReference type="NCBI Taxonomy" id="2748"/>
    <lineage>
        <taxon>Bacteria</taxon>
        <taxon>Bacillati</taxon>
        <taxon>Bacillota</taxon>
        <taxon>Bacilli</taxon>
        <taxon>Lactobacillales</taxon>
        <taxon>Carnobacteriaceae</taxon>
        <taxon>Carnobacterium</taxon>
    </lineage>
</organism>
<protein>
    <submittedName>
        <fullName evidence="1">Uncharacterized protein</fullName>
    </submittedName>
</protein>